<dbReference type="PANTHER" id="PTHR13149">
    <property type="entry name" value="VACUOLAR PROTEIN SORTING-ASSOCIATED PROTEIN VPS25"/>
    <property type="match status" value="1"/>
</dbReference>
<evidence type="ECO:0000313" key="5">
    <source>
        <dbReference type="EMBL" id="KAA0150524.1"/>
    </source>
</evidence>
<dbReference type="GO" id="GO:0000814">
    <property type="term" value="C:ESCRT II complex"/>
    <property type="evidence" value="ECO:0007669"/>
    <property type="project" value="InterPro"/>
</dbReference>
<dbReference type="InterPro" id="IPR008570">
    <property type="entry name" value="ESCRT-II_cplx_Vps25-sub"/>
</dbReference>
<dbReference type="Proteomes" id="UP000324907">
    <property type="component" value="Unassembled WGS sequence"/>
</dbReference>
<dbReference type="OMA" id="TRCLIMW"/>
<evidence type="ECO:0000313" key="11">
    <source>
        <dbReference type="Proteomes" id="UP000325113"/>
    </source>
</evidence>
<name>A0A5A8CBC7_CAFRO</name>
<dbReference type="AlphaFoldDB" id="A0A5A8CBC7"/>
<gene>
    <name evidence="7" type="ORF">FNF27_06225</name>
    <name evidence="6" type="ORF">FNF28_04888</name>
    <name evidence="4" type="ORF">FNF29_05597</name>
    <name evidence="5" type="ORF">FNF31_07006</name>
</gene>
<evidence type="ECO:0000256" key="1">
    <source>
        <dbReference type="ARBA" id="ARBA00009674"/>
    </source>
</evidence>
<dbReference type="Proteomes" id="UP000322899">
    <property type="component" value="Unassembled WGS sequence"/>
</dbReference>
<evidence type="ECO:0000313" key="6">
    <source>
        <dbReference type="EMBL" id="KAA0161891.1"/>
    </source>
</evidence>
<dbReference type="OrthoDB" id="245150at2759"/>
<evidence type="ECO:0008006" key="12">
    <source>
        <dbReference type="Google" id="ProtNLM"/>
    </source>
</evidence>
<dbReference type="Proteomes" id="UP000325113">
    <property type="component" value="Unassembled WGS sequence"/>
</dbReference>
<protein>
    <recommendedName>
        <fullName evidence="12">ESCRT-II complex subunit VPS25</fullName>
    </recommendedName>
</protein>
<dbReference type="EMBL" id="VLTM01000122">
    <property type="protein sequence ID" value="KAA0150524.1"/>
    <property type="molecule type" value="Genomic_DNA"/>
</dbReference>
<evidence type="ECO:0000313" key="7">
    <source>
        <dbReference type="EMBL" id="KAA0171718.1"/>
    </source>
</evidence>
<dbReference type="Pfam" id="PF05871">
    <property type="entry name" value="ESCRT-II"/>
    <property type="match status" value="1"/>
</dbReference>
<dbReference type="InterPro" id="IPR036390">
    <property type="entry name" value="WH_DNA-bd_sf"/>
</dbReference>
<evidence type="ECO:0000313" key="8">
    <source>
        <dbReference type="Proteomes" id="UP000322899"/>
    </source>
</evidence>
<dbReference type="Proteomes" id="UP000323011">
    <property type="component" value="Unassembled WGS sequence"/>
</dbReference>
<dbReference type="GO" id="GO:0005198">
    <property type="term" value="F:structural molecule activity"/>
    <property type="evidence" value="ECO:0007669"/>
    <property type="project" value="TreeGrafter"/>
</dbReference>
<dbReference type="EMBL" id="VLTO01000052">
    <property type="protein sequence ID" value="KAA0171718.1"/>
    <property type="molecule type" value="Genomic_DNA"/>
</dbReference>
<sequence>MAAPAAERLPAIYQFPPFFTLQTNDALRAKQLGEWRNIIVQWHEARKEATMHVADWPLWENKDIGRRMSAEGIAAVMRFVKEGGNCEWVDAAKTTARIFYKTPSQWAAAVHEYVDGAGLAGTMCIVYDLISGDTTTDAPFYGLDAATMIRALDVLEAEGKAEVFRQEALDETGVKFKPRS</sequence>
<comment type="caution">
    <text evidence="4">The sequence shown here is derived from an EMBL/GenBank/DDBJ whole genome shotgun (WGS) entry which is preliminary data.</text>
</comment>
<dbReference type="GO" id="GO:0042803">
    <property type="term" value="F:protein homodimerization activity"/>
    <property type="evidence" value="ECO:0007669"/>
    <property type="project" value="TreeGrafter"/>
</dbReference>
<dbReference type="Gene3D" id="1.10.10.10">
    <property type="entry name" value="Winged helix-like DNA-binding domain superfamily/Winged helix DNA-binding domain"/>
    <property type="match status" value="1"/>
</dbReference>
<keyword evidence="9" id="KW-1185">Reference proteome</keyword>
<evidence type="ECO:0000313" key="4">
    <source>
        <dbReference type="EMBL" id="KAA0149977.1"/>
    </source>
</evidence>
<reference evidence="8 9" key="1">
    <citation type="submission" date="2019-07" db="EMBL/GenBank/DDBJ databases">
        <title>Genomes of Cafeteria roenbergensis.</title>
        <authorList>
            <person name="Fischer M.G."/>
            <person name="Hackl T."/>
            <person name="Roman M."/>
        </authorList>
    </citation>
    <scope>NUCLEOTIDE SEQUENCE [LARGE SCALE GENOMIC DNA]</scope>
    <source>
        <strain evidence="4 9">BVI</strain>
        <strain evidence="5 11">Cflag</strain>
        <strain evidence="7 8">E4-10P</strain>
        <strain evidence="6 10">RCC970-E3</strain>
    </source>
</reference>
<dbReference type="InterPro" id="IPR014041">
    <property type="entry name" value="ESCRT-II_cplx_Vps25-sub_N"/>
</dbReference>
<proteinExistence type="inferred from homology"/>
<dbReference type="EMBL" id="VLTL01000088">
    <property type="protein sequence ID" value="KAA0161891.1"/>
    <property type="molecule type" value="Genomic_DNA"/>
</dbReference>
<dbReference type="PANTHER" id="PTHR13149:SF0">
    <property type="entry name" value="VACUOLAR PROTEIN-SORTING-ASSOCIATED PROTEIN 25"/>
    <property type="match status" value="1"/>
</dbReference>
<keyword evidence="3" id="KW-0653">Protein transport</keyword>
<accession>A0A5A8CBC7</accession>
<dbReference type="EMBL" id="VLTN01000038">
    <property type="protein sequence ID" value="KAA0149977.1"/>
    <property type="molecule type" value="Genomic_DNA"/>
</dbReference>
<dbReference type="GO" id="GO:0043328">
    <property type="term" value="P:protein transport to vacuole involved in ubiquitin-dependent protein catabolic process via the multivesicular body sorting pathway"/>
    <property type="evidence" value="ECO:0007669"/>
    <property type="project" value="TreeGrafter"/>
</dbReference>
<organism evidence="4 9">
    <name type="scientific">Cafeteria roenbergensis</name>
    <name type="common">Marine flagellate</name>
    <dbReference type="NCBI Taxonomy" id="33653"/>
    <lineage>
        <taxon>Eukaryota</taxon>
        <taxon>Sar</taxon>
        <taxon>Stramenopiles</taxon>
        <taxon>Bigyra</taxon>
        <taxon>Opalozoa</taxon>
        <taxon>Bicosoecida</taxon>
        <taxon>Cafeteriaceae</taxon>
        <taxon>Cafeteria</taxon>
    </lineage>
</organism>
<comment type="similarity">
    <text evidence="1">Belongs to the VPS25 family.</text>
</comment>
<dbReference type="InterPro" id="IPR036388">
    <property type="entry name" value="WH-like_DNA-bd_sf"/>
</dbReference>
<evidence type="ECO:0000256" key="3">
    <source>
        <dbReference type="ARBA" id="ARBA00022927"/>
    </source>
</evidence>
<dbReference type="Gene3D" id="1.10.10.570">
    <property type="entry name" value="Winged helix' DNA-binding domain. Chain C. Domain 1"/>
    <property type="match status" value="1"/>
</dbReference>
<evidence type="ECO:0000313" key="10">
    <source>
        <dbReference type="Proteomes" id="UP000324907"/>
    </source>
</evidence>
<dbReference type="SUPFAM" id="SSF46785">
    <property type="entry name" value="Winged helix' DNA-binding domain"/>
    <property type="match status" value="2"/>
</dbReference>
<evidence type="ECO:0000256" key="2">
    <source>
        <dbReference type="ARBA" id="ARBA00022448"/>
    </source>
</evidence>
<keyword evidence="2" id="KW-0813">Transport</keyword>
<evidence type="ECO:0000313" key="9">
    <source>
        <dbReference type="Proteomes" id="UP000323011"/>
    </source>
</evidence>